<proteinExistence type="predicted"/>
<dbReference type="GO" id="GO:0003700">
    <property type="term" value="F:DNA-binding transcription factor activity"/>
    <property type="evidence" value="ECO:0007669"/>
    <property type="project" value="InterPro"/>
</dbReference>
<reference evidence="2" key="2">
    <citation type="submission" date="2020-09" db="EMBL/GenBank/DDBJ databases">
        <authorList>
            <person name="Sun Q."/>
            <person name="Zhou Y."/>
        </authorList>
    </citation>
    <scope>NUCLEOTIDE SEQUENCE</scope>
    <source>
        <strain evidence="2">CGMCC 1.6293</strain>
    </source>
</reference>
<keyword evidence="3" id="KW-1185">Reference proteome</keyword>
<name>A0A917T7E6_9RHOB</name>
<protein>
    <submittedName>
        <fullName evidence="2">MarR family transcriptional regulator</fullName>
    </submittedName>
</protein>
<dbReference type="PROSITE" id="PS50995">
    <property type="entry name" value="HTH_MARR_2"/>
    <property type="match status" value="1"/>
</dbReference>
<dbReference type="Proteomes" id="UP000649829">
    <property type="component" value="Unassembled WGS sequence"/>
</dbReference>
<organism evidence="2 3">
    <name type="scientific">Pseudooceanicola nanhaiensis</name>
    <dbReference type="NCBI Taxonomy" id="375761"/>
    <lineage>
        <taxon>Bacteria</taxon>
        <taxon>Pseudomonadati</taxon>
        <taxon>Pseudomonadota</taxon>
        <taxon>Alphaproteobacteria</taxon>
        <taxon>Rhodobacterales</taxon>
        <taxon>Paracoccaceae</taxon>
        <taxon>Pseudooceanicola</taxon>
    </lineage>
</organism>
<evidence type="ECO:0000313" key="2">
    <source>
        <dbReference type="EMBL" id="GGM11997.1"/>
    </source>
</evidence>
<dbReference type="PANTHER" id="PTHR33164">
    <property type="entry name" value="TRANSCRIPTIONAL REGULATOR, MARR FAMILY"/>
    <property type="match status" value="1"/>
</dbReference>
<sequence length="159" mass="17817">MADMLDRGTHDGAVRFGPLAESLGLLLRLSQLHSFHDFYTALERHHVRPGEISILMMIRENPGIRQGVLASALMIKRAHMAKMARRLEDAGLIERSVPPDDRRAMELRLTAQGELRAAEMTPDLEAHEARNFGGLTPEEAATLRTLLRKYLALDAPKED</sequence>
<dbReference type="InterPro" id="IPR039422">
    <property type="entry name" value="MarR/SlyA-like"/>
</dbReference>
<dbReference type="EMBL" id="BMLF01000004">
    <property type="protein sequence ID" value="GGM11997.1"/>
    <property type="molecule type" value="Genomic_DNA"/>
</dbReference>
<dbReference type="InterPro" id="IPR036390">
    <property type="entry name" value="WH_DNA-bd_sf"/>
</dbReference>
<gene>
    <name evidence="2" type="ORF">GCM10011534_37660</name>
</gene>
<comment type="caution">
    <text evidence="2">The sequence shown here is derived from an EMBL/GenBank/DDBJ whole genome shotgun (WGS) entry which is preliminary data.</text>
</comment>
<dbReference type="Gene3D" id="1.10.10.10">
    <property type="entry name" value="Winged helix-like DNA-binding domain superfamily/Winged helix DNA-binding domain"/>
    <property type="match status" value="1"/>
</dbReference>
<dbReference type="InterPro" id="IPR036388">
    <property type="entry name" value="WH-like_DNA-bd_sf"/>
</dbReference>
<dbReference type="Pfam" id="PF01047">
    <property type="entry name" value="MarR"/>
    <property type="match status" value="1"/>
</dbReference>
<accession>A0A917T7E6</accession>
<feature type="domain" description="HTH marR-type" evidence="1">
    <location>
        <begin position="19"/>
        <end position="152"/>
    </location>
</feature>
<dbReference type="SUPFAM" id="SSF46785">
    <property type="entry name" value="Winged helix' DNA-binding domain"/>
    <property type="match status" value="1"/>
</dbReference>
<evidence type="ECO:0000313" key="3">
    <source>
        <dbReference type="Proteomes" id="UP000649829"/>
    </source>
</evidence>
<dbReference type="PRINTS" id="PR00598">
    <property type="entry name" value="HTHMARR"/>
</dbReference>
<dbReference type="SMART" id="SM00347">
    <property type="entry name" value="HTH_MARR"/>
    <property type="match status" value="1"/>
</dbReference>
<reference evidence="2" key="1">
    <citation type="journal article" date="2014" name="Int. J. Syst. Evol. Microbiol.">
        <title>Complete genome sequence of Corynebacterium casei LMG S-19264T (=DSM 44701T), isolated from a smear-ripened cheese.</title>
        <authorList>
            <consortium name="US DOE Joint Genome Institute (JGI-PGF)"/>
            <person name="Walter F."/>
            <person name="Albersmeier A."/>
            <person name="Kalinowski J."/>
            <person name="Ruckert C."/>
        </authorList>
    </citation>
    <scope>NUCLEOTIDE SEQUENCE</scope>
    <source>
        <strain evidence="2">CGMCC 1.6293</strain>
    </source>
</reference>
<evidence type="ECO:0000259" key="1">
    <source>
        <dbReference type="PROSITE" id="PS50995"/>
    </source>
</evidence>
<dbReference type="PANTHER" id="PTHR33164:SF95">
    <property type="entry name" value="TRANSCRIPTIONAL REGULATOR"/>
    <property type="match status" value="1"/>
</dbReference>
<dbReference type="GO" id="GO:0006950">
    <property type="term" value="P:response to stress"/>
    <property type="evidence" value="ECO:0007669"/>
    <property type="project" value="TreeGrafter"/>
</dbReference>
<dbReference type="AlphaFoldDB" id="A0A917T7E6"/>
<dbReference type="InterPro" id="IPR000835">
    <property type="entry name" value="HTH_MarR-typ"/>
</dbReference>